<dbReference type="GO" id="GO:0015627">
    <property type="term" value="C:type II protein secretion system complex"/>
    <property type="evidence" value="ECO:0007669"/>
    <property type="project" value="InterPro"/>
</dbReference>
<evidence type="ECO:0000313" key="15">
    <source>
        <dbReference type="EMBL" id="MBT9289620.1"/>
    </source>
</evidence>
<evidence type="ECO:0000256" key="9">
    <source>
        <dbReference type="ARBA" id="ARBA00023237"/>
    </source>
</evidence>
<keyword evidence="6" id="KW-0732">Signal</keyword>
<dbReference type="GO" id="GO:0009279">
    <property type="term" value="C:cell outer membrane"/>
    <property type="evidence" value="ECO:0007669"/>
    <property type="project" value="UniProtKB-SubCell"/>
</dbReference>
<comment type="similarity">
    <text evidence="2">Belongs to the bacterial secretin family. GSP D subfamily.</text>
</comment>
<evidence type="ECO:0000256" key="4">
    <source>
        <dbReference type="ARBA" id="ARBA00022452"/>
    </source>
</evidence>
<dbReference type="PANTHER" id="PTHR30332:SF25">
    <property type="entry name" value="SECRETIN XPSD"/>
    <property type="match status" value="1"/>
</dbReference>
<accession>A0A947D289</accession>
<name>A0A947D289_9HYPH</name>
<evidence type="ECO:0000259" key="14">
    <source>
        <dbReference type="Pfam" id="PF21305"/>
    </source>
</evidence>
<keyword evidence="4" id="KW-1134">Transmembrane beta strand</keyword>
<organism evidence="15 16">
    <name type="scientific">Prosthecodimorpha staleyi</name>
    <dbReference type="NCBI Taxonomy" id="2840188"/>
    <lineage>
        <taxon>Bacteria</taxon>
        <taxon>Pseudomonadati</taxon>
        <taxon>Pseudomonadota</taxon>
        <taxon>Alphaproteobacteria</taxon>
        <taxon>Hyphomicrobiales</taxon>
        <taxon>Ancalomicrobiaceae</taxon>
        <taxon>Prosthecodimorpha</taxon>
    </lineage>
</organism>
<evidence type="ECO:0000256" key="1">
    <source>
        <dbReference type="ARBA" id="ARBA00004442"/>
    </source>
</evidence>
<dbReference type="InterPro" id="IPR001775">
    <property type="entry name" value="GspD/PilQ"/>
</dbReference>
<feature type="domain" description="GspD-like N0" evidence="14">
    <location>
        <begin position="118"/>
        <end position="188"/>
    </location>
</feature>
<dbReference type="InterPro" id="IPR005644">
    <property type="entry name" value="NolW-like"/>
</dbReference>
<keyword evidence="9" id="KW-0998">Cell outer membrane</keyword>
<evidence type="ECO:0000256" key="3">
    <source>
        <dbReference type="ARBA" id="ARBA00022448"/>
    </source>
</evidence>
<evidence type="ECO:0000256" key="7">
    <source>
        <dbReference type="ARBA" id="ARBA00022927"/>
    </source>
</evidence>
<dbReference type="EMBL" id="JAHHZF010000004">
    <property type="protein sequence ID" value="MBT9289620.1"/>
    <property type="molecule type" value="Genomic_DNA"/>
</dbReference>
<keyword evidence="7" id="KW-0653">Protein transport</keyword>
<keyword evidence="3 10" id="KW-0813">Transport</keyword>
<evidence type="ECO:0000256" key="8">
    <source>
        <dbReference type="ARBA" id="ARBA00023136"/>
    </source>
</evidence>
<feature type="domain" description="NolW-like" evidence="13">
    <location>
        <begin position="211"/>
        <end position="271"/>
    </location>
</feature>
<evidence type="ECO:0000313" key="16">
    <source>
        <dbReference type="Proteomes" id="UP000766595"/>
    </source>
</evidence>
<feature type="compositionally biased region" description="Gly residues" evidence="11">
    <location>
        <begin position="457"/>
        <end position="477"/>
    </location>
</feature>
<dbReference type="PANTHER" id="PTHR30332">
    <property type="entry name" value="PROBABLE GENERAL SECRETION PATHWAY PROTEIN D"/>
    <property type="match status" value="1"/>
</dbReference>
<dbReference type="InterPro" id="IPR013356">
    <property type="entry name" value="T2SS_GspD"/>
</dbReference>
<keyword evidence="8" id="KW-0472">Membrane</keyword>
<dbReference type="RefSeq" id="WP_261968240.1">
    <property type="nucleotide sequence ID" value="NZ_JAHHZF010000004.1"/>
</dbReference>
<dbReference type="InterPro" id="IPR050810">
    <property type="entry name" value="Bact_Secretion_Sys_Channel"/>
</dbReference>
<dbReference type="AlphaFoldDB" id="A0A947D289"/>
<feature type="compositionally biased region" description="Gly residues" evidence="11">
    <location>
        <begin position="404"/>
        <end position="417"/>
    </location>
</feature>
<dbReference type="InterPro" id="IPR004846">
    <property type="entry name" value="T2SS/T3SS_dom"/>
</dbReference>
<gene>
    <name evidence="15" type="primary">gspD</name>
    <name evidence="15" type="ORF">KL771_09155</name>
</gene>
<feature type="domain" description="Type II/III secretion system secretin-like" evidence="12">
    <location>
        <begin position="585"/>
        <end position="750"/>
    </location>
</feature>
<evidence type="ECO:0000256" key="2">
    <source>
        <dbReference type="ARBA" id="ARBA00006980"/>
    </source>
</evidence>
<evidence type="ECO:0000256" key="5">
    <source>
        <dbReference type="ARBA" id="ARBA00022692"/>
    </source>
</evidence>
<dbReference type="Pfam" id="PF00263">
    <property type="entry name" value="Secretin"/>
    <property type="match status" value="1"/>
</dbReference>
<feature type="domain" description="NolW-like" evidence="13">
    <location>
        <begin position="350"/>
        <end position="515"/>
    </location>
</feature>
<evidence type="ECO:0000259" key="12">
    <source>
        <dbReference type="Pfam" id="PF00263"/>
    </source>
</evidence>
<sequence>MEEVRSLRETRPHSGRGFARSRSFGGLLAAAGLALTALLGACANDSGSLQDAFTGFGSTDLTARKNDIGGKYGTRSGNQDTRGRIYGGEGRPERTGSVDGAGGVPEGSITQEGDGFLLNFENVEVAALAKSILGDILGENYTVDSRATGTVSLNSARAVPRGRLVSVMETTLKAVNIAVTREGGVYRITPSSEAIGSGRFDYAAAGEGYGTSVIPAKFVSAQTLARVLESFASKPGALKVDAGTNLVLIQGTAAERRAALDAATLVDTDWMRDQSVGIFPLANSSPETVIGELNRILDAGEGGVGQGQVQLQPMSRLNAILVVSKRRDAIDIVQRWVKRLDRIDQAAAGVKVYRLKYGQAKNLAALLNDAFSGRGSGQGGSGADKDSLEPVGGGRGGTLTQSSGSGGSSGGSSGGNAVGGSRVGSAFAAFPNSSGNGASGGAATGMGTAGGGSELGAGNGAAGSGGGGGSHGSGGPGSTVRVTADIPNNTLLIYASAADYKLVERTIRELDRPPVQVAIEATIAEVKLTDQLNYGVQFYLKSSDLGAGGNRGSVGVADTAKLARTLPGFNLLLGPKSEPRMVLDALQTLTNVKILSSPSLVVLDNQPAVLQVGDQVPITTRTATSVDSTTAPIVNNVEFRDTGIILRVMPRVNANGVVTLDVEQEISNVVNKDSQSLTPTIAQRRVRSQIAVSSGQTVLLAGLITERRESNREGLPGLVSVKFLNEILASNTKTAERTELIIFIKPQIIRDQADAQSVAEEFRDRFSAMRQPLR</sequence>
<dbReference type="Gene3D" id="3.30.1370.120">
    <property type="match status" value="3"/>
</dbReference>
<evidence type="ECO:0000256" key="10">
    <source>
        <dbReference type="RuleBase" id="RU004004"/>
    </source>
</evidence>
<keyword evidence="5" id="KW-0812">Transmembrane</keyword>
<dbReference type="Pfam" id="PF21305">
    <property type="entry name" value="type_II_gspD_N0"/>
    <property type="match status" value="1"/>
</dbReference>
<dbReference type="PRINTS" id="PR01032">
    <property type="entry name" value="PHAGEIV"/>
</dbReference>
<comment type="caution">
    <text evidence="15">The sequence shown here is derived from an EMBL/GenBank/DDBJ whole genome shotgun (WGS) entry which is preliminary data.</text>
</comment>
<feature type="region of interest" description="Disordered" evidence="11">
    <location>
        <begin position="457"/>
        <end position="481"/>
    </location>
</feature>
<feature type="region of interest" description="Disordered" evidence="11">
    <location>
        <begin position="374"/>
        <end position="417"/>
    </location>
</feature>
<evidence type="ECO:0000256" key="6">
    <source>
        <dbReference type="ARBA" id="ARBA00022729"/>
    </source>
</evidence>
<dbReference type="InterPro" id="IPR038591">
    <property type="entry name" value="NolW-like_sf"/>
</dbReference>
<comment type="subcellular location">
    <subcellularLocation>
        <location evidence="1 10">Cell outer membrane</location>
    </subcellularLocation>
</comment>
<evidence type="ECO:0000256" key="11">
    <source>
        <dbReference type="SAM" id="MobiDB-lite"/>
    </source>
</evidence>
<dbReference type="Proteomes" id="UP000766595">
    <property type="component" value="Unassembled WGS sequence"/>
</dbReference>
<evidence type="ECO:0000259" key="13">
    <source>
        <dbReference type="Pfam" id="PF03958"/>
    </source>
</evidence>
<dbReference type="GO" id="GO:0015628">
    <property type="term" value="P:protein secretion by the type II secretion system"/>
    <property type="evidence" value="ECO:0007669"/>
    <property type="project" value="InterPro"/>
</dbReference>
<feature type="region of interest" description="Disordered" evidence="11">
    <location>
        <begin position="67"/>
        <end position="106"/>
    </location>
</feature>
<dbReference type="NCBIfam" id="TIGR02517">
    <property type="entry name" value="type_II_gspD"/>
    <property type="match status" value="1"/>
</dbReference>
<proteinExistence type="inferred from homology"/>
<keyword evidence="16" id="KW-1185">Reference proteome</keyword>
<dbReference type="Pfam" id="PF03958">
    <property type="entry name" value="Secretin_N"/>
    <property type="match status" value="2"/>
</dbReference>
<reference evidence="15 16" key="1">
    <citation type="submission" date="2021-06" db="EMBL/GenBank/DDBJ databases">
        <authorList>
            <person name="Grouzdev D.S."/>
            <person name="Koziaeva V."/>
        </authorList>
    </citation>
    <scope>NUCLEOTIDE SEQUENCE [LARGE SCALE GENOMIC DNA]</scope>
    <source>
        <strain evidence="15 16">22</strain>
    </source>
</reference>
<dbReference type="InterPro" id="IPR049371">
    <property type="entry name" value="GspD-like_N0"/>
</dbReference>
<protein>
    <submittedName>
        <fullName evidence="15">Type II secretion system secretin GspD</fullName>
    </submittedName>
</protein>
<dbReference type="PRINTS" id="PR00811">
    <property type="entry name" value="BCTERIALGSPD"/>
</dbReference>